<gene>
    <name evidence="1" type="ORF">HS088_TW12G00406</name>
</gene>
<reference evidence="1 2" key="1">
    <citation type="journal article" date="2020" name="Nat. Commun.">
        <title>Genome of Tripterygium wilfordii and identification of cytochrome P450 involved in triptolide biosynthesis.</title>
        <authorList>
            <person name="Tu L."/>
            <person name="Su P."/>
            <person name="Zhang Z."/>
            <person name="Gao L."/>
            <person name="Wang J."/>
            <person name="Hu T."/>
            <person name="Zhou J."/>
            <person name="Zhang Y."/>
            <person name="Zhao Y."/>
            <person name="Liu Y."/>
            <person name="Song Y."/>
            <person name="Tong Y."/>
            <person name="Lu Y."/>
            <person name="Yang J."/>
            <person name="Xu C."/>
            <person name="Jia M."/>
            <person name="Peters R.J."/>
            <person name="Huang L."/>
            <person name="Gao W."/>
        </authorList>
    </citation>
    <scope>NUCLEOTIDE SEQUENCE [LARGE SCALE GENOMIC DNA]</scope>
    <source>
        <strain evidence="2">cv. XIE 37</strain>
        <tissue evidence="1">Leaf</tissue>
    </source>
</reference>
<dbReference type="Proteomes" id="UP000593562">
    <property type="component" value="Unassembled WGS sequence"/>
</dbReference>
<protein>
    <submittedName>
        <fullName evidence="1">Uncharacterized protein</fullName>
    </submittedName>
</protein>
<name>A0A7J7CYM1_TRIWF</name>
<dbReference type="InParanoid" id="A0A7J7CYM1"/>
<organism evidence="1 2">
    <name type="scientific">Tripterygium wilfordii</name>
    <name type="common">Thunder God vine</name>
    <dbReference type="NCBI Taxonomy" id="458696"/>
    <lineage>
        <taxon>Eukaryota</taxon>
        <taxon>Viridiplantae</taxon>
        <taxon>Streptophyta</taxon>
        <taxon>Embryophyta</taxon>
        <taxon>Tracheophyta</taxon>
        <taxon>Spermatophyta</taxon>
        <taxon>Magnoliopsida</taxon>
        <taxon>eudicotyledons</taxon>
        <taxon>Gunneridae</taxon>
        <taxon>Pentapetalae</taxon>
        <taxon>rosids</taxon>
        <taxon>fabids</taxon>
        <taxon>Celastrales</taxon>
        <taxon>Celastraceae</taxon>
        <taxon>Tripterygium</taxon>
    </lineage>
</organism>
<sequence>MLFSRDDDLTKPCDEHEHEVLPLSCEIVECSFREPRSMNLGPTRIDPKLCSELVDSRGVLPESVKSNPTEDVRSVLGLSELINDMSVSDSEKSINVLTGMPLGPLRIGDLIQGIVLGQFNLIIRLLFFFLL</sequence>
<dbReference type="EMBL" id="JAAARO010000012">
    <property type="protein sequence ID" value="KAF5739205.1"/>
    <property type="molecule type" value="Genomic_DNA"/>
</dbReference>
<keyword evidence="2" id="KW-1185">Reference proteome</keyword>
<evidence type="ECO:0000313" key="1">
    <source>
        <dbReference type="EMBL" id="KAF5739205.1"/>
    </source>
</evidence>
<evidence type="ECO:0000313" key="2">
    <source>
        <dbReference type="Proteomes" id="UP000593562"/>
    </source>
</evidence>
<proteinExistence type="predicted"/>
<dbReference type="AlphaFoldDB" id="A0A7J7CYM1"/>
<comment type="caution">
    <text evidence="1">The sequence shown here is derived from an EMBL/GenBank/DDBJ whole genome shotgun (WGS) entry which is preliminary data.</text>
</comment>
<accession>A0A7J7CYM1</accession>